<dbReference type="InterPro" id="IPR036919">
    <property type="entry name" value="Ribo_uL30_ferredoxin-like_sf"/>
</dbReference>
<accession>A0A429G5Q7</accession>
<comment type="caution">
    <text evidence="6">The sequence shown here is derived from an EMBL/GenBank/DDBJ whole genome shotgun (WGS) entry which is preliminary data.</text>
</comment>
<gene>
    <name evidence="4" type="primary">rpl30</name>
    <name evidence="6" type="ORF">D9Q81_04870</name>
</gene>
<dbReference type="Pfam" id="PF00327">
    <property type="entry name" value="Ribosomal_L30"/>
    <property type="match status" value="1"/>
</dbReference>
<dbReference type="Proteomes" id="UP000278149">
    <property type="component" value="Unassembled WGS sequence"/>
</dbReference>
<evidence type="ECO:0000259" key="5">
    <source>
        <dbReference type="Pfam" id="PF00327"/>
    </source>
</evidence>
<evidence type="ECO:0000256" key="4">
    <source>
        <dbReference type="HAMAP-Rule" id="MF_01371"/>
    </source>
</evidence>
<dbReference type="GO" id="GO:0000463">
    <property type="term" value="P:maturation of LSU-rRNA from tricistronic rRNA transcript (SSU-rRNA, 5.8S rRNA, LSU-rRNA)"/>
    <property type="evidence" value="ECO:0007669"/>
    <property type="project" value="TreeGrafter"/>
</dbReference>
<evidence type="ECO:0000256" key="1">
    <source>
        <dbReference type="ARBA" id="ARBA00007594"/>
    </source>
</evidence>
<evidence type="ECO:0000313" key="6">
    <source>
        <dbReference type="EMBL" id="RSN69130.1"/>
    </source>
</evidence>
<dbReference type="InterPro" id="IPR039699">
    <property type="entry name" value="Ribosomal_uL30"/>
</dbReference>
<dbReference type="AlphaFoldDB" id="A0A429G5Q7"/>
<dbReference type="GO" id="GO:0022625">
    <property type="term" value="C:cytosolic large ribosomal subunit"/>
    <property type="evidence" value="ECO:0007669"/>
    <property type="project" value="UniProtKB-UniRule"/>
</dbReference>
<keyword evidence="2 4" id="KW-0689">Ribosomal protein</keyword>
<evidence type="ECO:0000256" key="2">
    <source>
        <dbReference type="ARBA" id="ARBA00022980"/>
    </source>
</evidence>
<evidence type="ECO:0000313" key="7">
    <source>
        <dbReference type="Proteomes" id="UP000278149"/>
    </source>
</evidence>
<dbReference type="HAMAP" id="MF_01371_A">
    <property type="entry name" value="Ribosomal_uL30_A"/>
    <property type="match status" value="1"/>
</dbReference>
<name>A0A429G5Q7_9CREN</name>
<dbReference type="NCBIfam" id="TIGR01309">
    <property type="entry name" value="uL30_arch"/>
    <property type="match status" value="1"/>
</dbReference>
<dbReference type="InterPro" id="IPR035808">
    <property type="entry name" value="Ribosomal_uL30_euk_arc"/>
</dbReference>
<dbReference type="PANTHER" id="PTHR11524:SF16">
    <property type="entry name" value="LARGE RIBOSOMAL SUBUNIT PROTEIN UL30"/>
    <property type="match status" value="1"/>
</dbReference>
<dbReference type="EMBL" id="RCOR01000022">
    <property type="protein sequence ID" value="RSN69130.1"/>
    <property type="molecule type" value="Genomic_DNA"/>
</dbReference>
<protein>
    <recommendedName>
        <fullName evidence="4">Large ribosomal subunit protein uL30</fullName>
    </recommendedName>
</protein>
<dbReference type="NCBIfam" id="NF004711">
    <property type="entry name" value="PRK06049.1"/>
    <property type="match status" value="1"/>
</dbReference>
<dbReference type="GO" id="GO:0006412">
    <property type="term" value="P:translation"/>
    <property type="evidence" value="ECO:0007669"/>
    <property type="project" value="UniProtKB-UniRule"/>
</dbReference>
<dbReference type="InterPro" id="IPR005997">
    <property type="entry name" value="Ribosomal_uL30_arc"/>
</dbReference>
<dbReference type="PANTHER" id="PTHR11524">
    <property type="entry name" value="60S RIBOSOMAL PROTEIN L7"/>
    <property type="match status" value="1"/>
</dbReference>
<comment type="subunit">
    <text evidence="4">Part of the 50S ribosomal subunit.</text>
</comment>
<dbReference type="GO" id="GO:0003723">
    <property type="term" value="F:RNA binding"/>
    <property type="evidence" value="ECO:0007669"/>
    <property type="project" value="TreeGrafter"/>
</dbReference>
<feature type="domain" description="Large ribosomal subunit protein uL30-like ferredoxin-like fold" evidence="5">
    <location>
        <begin position="4"/>
        <end position="53"/>
    </location>
</feature>
<proteinExistence type="inferred from homology"/>
<dbReference type="SUPFAM" id="SSF55129">
    <property type="entry name" value="Ribosomal protein L30p/L7e"/>
    <property type="match status" value="1"/>
</dbReference>
<dbReference type="Gene3D" id="3.30.1390.20">
    <property type="entry name" value="Ribosomal protein L30, ferredoxin-like fold domain"/>
    <property type="match status" value="1"/>
</dbReference>
<keyword evidence="3 4" id="KW-0687">Ribonucleoprotein</keyword>
<organism evidence="6 7">
    <name type="scientific">Candidatus Korarchaeum cryptofilum</name>
    <dbReference type="NCBI Taxonomy" id="498846"/>
    <lineage>
        <taxon>Archaea</taxon>
        <taxon>Thermoproteota</taxon>
        <taxon>Candidatus Korarchaeia</taxon>
        <taxon>Candidatus Korarchaeales</taxon>
        <taxon>Candidatus Korarchaeaceae</taxon>
        <taxon>Candidatus Korarchaeum</taxon>
    </lineage>
</organism>
<dbReference type="CDD" id="cd01657">
    <property type="entry name" value="Ribosomal_L7_archeal_euk"/>
    <property type="match status" value="1"/>
</dbReference>
<dbReference type="Gene3D" id="1.10.15.30">
    <property type="match status" value="1"/>
</dbReference>
<comment type="similarity">
    <text evidence="1 4">Belongs to the universal ribosomal protein uL30 family.</text>
</comment>
<evidence type="ECO:0000256" key="3">
    <source>
        <dbReference type="ARBA" id="ARBA00023274"/>
    </source>
</evidence>
<sequence>MPLIAIVRIRGRVNVKPEIRRTLEMLHLNRKFWATLVPLTDSYKGMIHRVKDYSTYGEIDGPTLLALLRERGELKMGGSLSDEWLSSNTDFSSIEELAEALLSKRVYLHKLGWIKPYFRLHPPKGGFKRPTKRAWNDGGELGYRGKEINTLIRRMI</sequence>
<dbReference type="InterPro" id="IPR016082">
    <property type="entry name" value="Ribosomal_uL30_ferredoxin-like"/>
</dbReference>
<reference evidence="6 7" key="1">
    <citation type="submission" date="2018-10" db="EMBL/GenBank/DDBJ databases">
        <title>Co-occurring genomic capacity for anaerobic methane metabolism and dissimilatory sulfite reduction discovered in the Korarchaeota.</title>
        <authorList>
            <person name="Mckay L.J."/>
            <person name="Dlakic M."/>
            <person name="Fields M.W."/>
            <person name="Delmont T.O."/>
            <person name="Eren A.M."/>
            <person name="Jay Z.J."/>
            <person name="Klingelsmith K.B."/>
            <person name="Rusch D.B."/>
            <person name="Inskeep W.P."/>
        </authorList>
    </citation>
    <scope>NUCLEOTIDE SEQUENCE [LARGE SCALE GENOMIC DNA]</scope>
    <source>
        <strain evidence="6 7">WS</strain>
    </source>
</reference>
<dbReference type="GO" id="GO:0003735">
    <property type="term" value="F:structural constituent of ribosome"/>
    <property type="evidence" value="ECO:0007669"/>
    <property type="project" value="UniProtKB-UniRule"/>
</dbReference>